<dbReference type="Proteomes" id="UP000234585">
    <property type="component" value="Unassembled WGS sequence"/>
</dbReference>
<dbReference type="Gene3D" id="3.30.70.100">
    <property type="match status" value="1"/>
</dbReference>
<dbReference type="InterPro" id="IPR036046">
    <property type="entry name" value="Acylphosphatase-like_dom_sf"/>
</dbReference>
<gene>
    <name evidence="5" type="ORF">BDW47DRAFT_99904</name>
</gene>
<dbReference type="PROSITE" id="PS00151">
    <property type="entry name" value="ACYLPHOSPHATASE_2"/>
    <property type="match status" value="1"/>
</dbReference>
<name>A0A2I2FL08_ASPCN</name>
<comment type="similarity">
    <text evidence="3">Belongs to the acylphosphatase family.</text>
</comment>
<comment type="catalytic activity">
    <reaction evidence="1 2">
        <text>an acyl phosphate + H2O = a carboxylate + phosphate + H(+)</text>
        <dbReference type="Rhea" id="RHEA:14965"/>
        <dbReference type="ChEBI" id="CHEBI:15377"/>
        <dbReference type="ChEBI" id="CHEBI:15378"/>
        <dbReference type="ChEBI" id="CHEBI:29067"/>
        <dbReference type="ChEBI" id="CHEBI:43474"/>
        <dbReference type="ChEBI" id="CHEBI:59918"/>
        <dbReference type="EC" id="3.6.1.7"/>
    </reaction>
</comment>
<evidence type="ECO:0000256" key="2">
    <source>
        <dbReference type="RuleBase" id="RU000553"/>
    </source>
</evidence>
<dbReference type="GO" id="GO:0003998">
    <property type="term" value="F:acylphosphatase activity"/>
    <property type="evidence" value="ECO:0007669"/>
    <property type="project" value="UniProtKB-EC"/>
</dbReference>
<keyword evidence="1 2" id="KW-0378">Hydrolase</keyword>
<dbReference type="PROSITE" id="PS51160">
    <property type="entry name" value="ACYLPHOSPHATASE_3"/>
    <property type="match status" value="1"/>
</dbReference>
<evidence type="ECO:0000313" key="6">
    <source>
        <dbReference type="Proteomes" id="UP000234585"/>
    </source>
</evidence>
<dbReference type="PANTHER" id="PTHR47268:SF4">
    <property type="entry name" value="ACYLPHOSPHATASE"/>
    <property type="match status" value="1"/>
</dbReference>
<feature type="domain" description="Acylphosphatase-like" evidence="4">
    <location>
        <begin position="5"/>
        <end position="92"/>
    </location>
</feature>
<feature type="active site" evidence="1">
    <location>
        <position position="20"/>
    </location>
</feature>
<sequence length="105" mass="11714">MSSQRIAYKVHGTVQGVGFRDFTQKRATHHDLKGFVKNTSCGRVEGEAQGDSESLQSWLKDIHRGPRMAHVVKVEKREVDVREGESHFGVMRTSESAFDAPAQSS</sequence>
<dbReference type="RefSeq" id="XP_024675323.1">
    <property type="nucleotide sequence ID" value="XM_024820959.1"/>
</dbReference>
<dbReference type="GeneID" id="36528119"/>
<organism evidence="5 6">
    <name type="scientific">Aspergillus candidus</name>
    <dbReference type="NCBI Taxonomy" id="41067"/>
    <lineage>
        <taxon>Eukaryota</taxon>
        <taxon>Fungi</taxon>
        <taxon>Dikarya</taxon>
        <taxon>Ascomycota</taxon>
        <taxon>Pezizomycotina</taxon>
        <taxon>Eurotiomycetes</taxon>
        <taxon>Eurotiomycetidae</taxon>
        <taxon>Eurotiales</taxon>
        <taxon>Aspergillaceae</taxon>
        <taxon>Aspergillus</taxon>
        <taxon>Aspergillus subgen. Circumdati</taxon>
    </lineage>
</organism>
<dbReference type="PRINTS" id="PR00112">
    <property type="entry name" value="ACYLPHPHTASE"/>
</dbReference>
<evidence type="ECO:0000256" key="3">
    <source>
        <dbReference type="RuleBase" id="RU004168"/>
    </source>
</evidence>
<dbReference type="EC" id="3.6.1.7" evidence="1 2"/>
<protein>
    <recommendedName>
        <fullName evidence="1 2">Acylphosphatase</fullName>
        <ecNumber evidence="1 2">3.6.1.7</ecNumber>
    </recommendedName>
</protein>
<dbReference type="SUPFAM" id="SSF54975">
    <property type="entry name" value="Acylphosphatase/BLUF domain-like"/>
    <property type="match status" value="1"/>
</dbReference>
<feature type="active site" evidence="1">
    <location>
        <position position="38"/>
    </location>
</feature>
<evidence type="ECO:0000256" key="1">
    <source>
        <dbReference type="PROSITE-ProRule" id="PRU00520"/>
    </source>
</evidence>
<dbReference type="PANTHER" id="PTHR47268">
    <property type="entry name" value="ACYLPHOSPHATASE"/>
    <property type="match status" value="1"/>
</dbReference>
<dbReference type="STRING" id="41067.A0A2I2FL08"/>
<dbReference type="InterPro" id="IPR017968">
    <property type="entry name" value="Acylphosphatase_CS"/>
</dbReference>
<evidence type="ECO:0000259" key="4">
    <source>
        <dbReference type="PROSITE" id="PS51160"/>
    </source>
</evidence>
<proteinExistence type="inferred from homology"/>
<dbReference type="PROSITE" id="PS00150">
    <property type="entry name" value="ACYLPHOSPHATASE_1"/>
    <property type="match status" value="1"/>
</dbReference>
<dbReference type="InterPro" id="IPR020456">
    <property type="entry name" value="Acylphosphatase"/>
</dbReference>
<accession>A0A2I2FL08</accession>
<dbReference type="AlphaFoldDB" id="A0A2I2FL08"/>
<evidence type="ECO:0000313" key="5">
    <source>
        <dbReference type="EMBL" id="PLB41311.1"/>
    </source>
</evidence>
<dbReference type="OrthoDB" id="7961613at2759"/>
<dbReference type="EMBL" id="KZ559121">
    <property type="protein sequence ID" value="PLB41311.1"/>
    <property type="molecule type" value="Genomic_DNA"/>
</dbReference>
<dbReference type="InterPro" id="IPR001792">
    <property type="entry name" value="Acylphosphatase-like_dom"/>
</dbReference>
<reference evidence="5 6" key="1">
    <citation type="submission" date="2017-12" db="EMBL/GenBank/DDBJ databases">
        <authorList>
            <consortium name="DOE Joint Genome Institute"/>
            <person name="Haridas S."/>
            <person name="Kjaerbolling I."/>
            <person name="Vesth T.C."/>
            <person name="Frisvad J.C."/>
            <person name="Nybo J.L."/>
            <person name="Theobald S."/>
            <person name="Kuo A."/>
            <person name="Bowyer P."/>
            <person name="Matsuda Y."/>
            <person name="Mondo S."/>
            <person name="Lyhne E.K."/>
            <person name="Kogle M.E."/>
            <person name="Clum A."/>
            <person name="Lipzen A."/>
            <person name="Salamov A."/>
            <person name="Ngan C.Y."/>
            <person name="Daum C."/>
            <person name="Chiniquy J."/>
            <person name="Barry K."/>
            <person name="LaButti K."/>
            <person name="Simmons B.A."/>
            <person name="Magnuson J.K."/>
            <person name="Mortensen U.H."/>
            <person name="Larsen T.O."/>
            <person name="Grigoriev I.V."/>
            <person name="Baker S.E."/>
            <person name="Andersen M.R."/>
            <person name="Nordberg H.P."/>
            <person name="Cantor M.N."/>
            <person name="Hua S.X."/>
        </authorList>
    </citation>
    <scope>NUCLEOTIDE SEQUENCE [LARGE SCALE GENOMIC DNA]</scope>
    <source>
        <strain evidence="5 6">CBS 102.13</strain>
    </source>
</reference>
<dbReference type="Pfam" id="PF00708">
    <property type="entry name" value="Acylphosphatase"/>
    <property type="match status" value="1"/>
</dbReference>
<keyword evidence="6" id="KW-1185">Reference proteome</keyword>